<evidence type="ECO:0000256" key="1">
    <source>
        <dbReference type="ARBA" id="ARBA00005417"/>
    </source>
</evidence>
<dbReference type="PANTHER" id="PTHR43776">
    <property type="entry name" value="TRANSPORT ATP-BINDING PROTEIN"/>
    <property type="match status" value="1"/>
</dbReference>
<evidence type="ECO:0000256" key="3">
    <source>
        <dbReference type="ARBA" id="ARBA00022741"/>
    </source>
</evidence>
<evidence type="ECO:0000256" key="2">
    <source>
        <dbReference type="ARBA" id="ARBA00022448"/>
    </source>
</evidence>
<sequence>MPEQLVEVSGVTAGYRTNALTLKGVSLTIAAGESVGLVGESGCGKTTLAKVIMGLVAPASGTVRICGQQWGKRPAKDPVRRRIQMVFQDPYGALNPKLTAEEVVADSYHRWNGGSRRAAIGAARRLLEEVGLPERALDSRTARLSGGQCQRVGIARALACGPDLLVADEPTSSLDVSVQAQILNLMRDLQEERGLSLLLISHDLAVVRYMTERAAVMYAGHIVEQGDSNKLFTSPTHPYTQLLLDSIPGRGPQSTAQQHAPNTSIP</sequence>
<comment type="caution">
    <text evidence="7">The sequence shown here is derived from an EMBL/GenBank/DDBJ whole genome shotgun (WGS) entry which is preliminary data.</text>
</comment>
<dbReference type="PROSITE" id="PS00211">
    <property type="entry name" value="ABC_TRANSPORTER_1"/>
    <property type="match status" value="1"/>
</dbReference>
<dbReference type="InterPro" id="IPR017871">
    <property type="entry name" value="ABC_transporter-like_CS"/>
</dbReference>
<feature type="domain" description="ABC transporter" evidence="6">
    <location>
        <begin position="6"/>
        <end position="244"/>
    </location>
</feature>
<dbReference type="PROSITE" id="PS50893">
    <property type="entry name" value="ABC_TRANSPORTER_2"/>
    <property type="match status" value="1"/>
</dbReference>
<evidence type="ECO:0000256" key="5">
    <source>
        <dbReference type="SAM" id="MobiDB-lite"/>
    </source>
</evidence>
<dbReference type="GO" id="GO:0005524">
    <property type="term" value="F:ATP binding"/>
    <property type="evidence" value="ECO:0007669"/>
    <property type="project" value="UniProtKB-KW"/>
</dbReference>
<dbReference type="SMART" id="SM00382">
    <property type="entry name" value="AAA"/>
    <property type="match status" value="1"/>
</dbReference>
<dbReference type="SUPFAM" id="SSF52540">
    <property type="entry name" value="P-loop containing nucleoside triphosphate hydrolases"/>
    <property type="match status" value="1"/>
</dbReference>
<dbReference type="InterPro" id="IPR003439">
    <property type="entry name" value="ABC_transporter-like_ATP-bd"/>
</dbReference>
<evidence type="ECO:0000256" key="4">
    <source>
        <dbReference type="ARBA" id="ARBA00022840"/>
    </source>
</evidence>
<feature type="compositionally biased region" description="Polar residues" evidence="5">
    <location>
        <begin position="252"/>
        <end position="266"/>
    </location>
</feature>
<dbReference type="InterPro" id="IPR003593">
    <property type="entry name" value="AAA+_ATPase"/>
</dbReference>
<dbReference type="InterPro" id="IPR050319">
    <property type="entry name" value="ABC_transp_ATP-bind"/>
</dbReference>
<gene>
    <name evidence="7" type="ORF">KL859_31300</name>
</gene>
<name>A0ABS6HXG4_MYCGD</name>
<protein>
    <submittedName>
        <fullName evidence="7">ATP-binding cassette domain-containing protein</fullName>
    </submittedName>
</protein>
<dbReference type="InterPro" id="IPR013563">
    <property type="entry name" value="Oligopep_ABC_C"/>
</dbReference>
<keyword evidence="2" id="KW-0813">Transport</keyword>
<reference evidence="7 8" key="1">
    <citation type="submission" date="2021-05" db="EMBL/GenBank/DDBJ databases">
        <title>Draft Genome Sequences of Clinical Respiratory Isolates of Mycobacterium goodii Recovered in Ireland.</title>
        <authorList>
            <person name="Flanagan P.R."/>
            <person name="Mok S."/>
            <person name="Roycroft E."/>
            <person name="Rogers T.R."/>
            <person name="Fitzgibbon M."/>
        </authorList>
    </citation>
    <scope>NUCLEOTIDE SEQUENCE [LARGE SCALE GENOMIC DNA]</scope>
    <source>
        <strain evidence="7 8">14IE55</strain>
    </source>
</reference>
<evidence type="ECO:0000313" key="8">
    <source>
        <dbReference type="Proteomes" id="UP000696413"/>
    </source>
</evidence>
<dbReference type="Pfam" id="PF00005">
    <property type="entry name" value="ABC_tran"/>
    <property type="match status" value="1"/>
</dbReference>
<dbReference type="PANTHER" id="PTHR43776:SF7">
    <property type="entry name" value="D,D-DIPEPTIDE TRANSPORT ATP-BINDING PROTEIN DDPF-RELATED"/>
    <property type="match status" value="1"/>
</dbReference>
<evidence type="ECO:0000313" key="7">
    <source>
        <dbReference type="EMBL" id="MBU8827346.1"/>
    </source>
</evidence>
<accession>A0ABS6HXG4</accession>
<keyword evidence="3" id="KW-0547">Nucleotide-binding</keyword>
<dbReference type="Gene3D" id="3.40.50.300">
    <property type="entry name" value="P-loop containing nucleotide triphosphate hydrolases"/>
    <property type="match status" value="1"/>
</dbReference>
<comment type="similarity">
    <text evidence="1">Belongs to the ABC transporter superfamily.</text>
</comment>
<organism evidence="7 8">
    <name type="scientific">Mycolicibacterium goodii</name>
    <name type="common">Mycobacterium goodii</name>
    <dbReference type="NCBI Taxonomy" id="134601"/>
    <lineage>
        <taxon>Bacteria</taxon>
        <taxon>Bacillati</taxon>
        <taxon>Actinomycetota</taxon>
        <taxon>Actinomycetes</taxon>
        <taxon>Mycobacteriales</taxon>
        <taxon>Mycobacteriaceae</taxon>
        <taxon>Mycolicibacterium</taxon>
    </lineage>
</organism>
<keyword evidence="8" id="KW-1185">Reference proteome</keyword>
<dbReference type="CDD" id="cd03257">
    <property type="entry name" value="ABC_NikE_OppD_transporters"/>
    <property type="match status" value="1"/>
</dbReference>
<dbReference type="Proteomes" id="UP000696413">
    <property type="component" value="Unassembled WGS sequence"/>
</dbReference>
<proteinExistence type="inferred from homology"/>
<dbReference type="Pfam" id="PF08352">
    <property type="entry name" value="oligo_HPY"/>
    <property type="match status" value="1"/>
</dbReference>
<evidence type="ECO:0000259" key="6">
    <source>
        <dbReference type="PROSITE" id="PS50893"/>
    </source>
</evidence>
<keyword evidence="4 7" id="KW-0067">ATP-binding</keyword>
<feature type="region of interest" description="Disordered" evidence="5">
    <location>
        <begin position="246"/>
        <end position="266"/>
    </location>
</feature>
<dbReference type="RefSeq" id="WP_073680766.1">
    <property type="nucleotide sequence ID" value="NZ_CP092364.2"/>
</dbReference>
<dbReference type="EMBL" id="JAHBOM010000041">
    <property type="protein sequence ID" value="MBU8827346.1"/>
    <property type="molecule type" value="Genomic_DNA"/>
</dbReference>
<dbReference type="InterPro" id="IPR027417">
    <property type="entry name" value="P-loop_NTPase"/>
</dbReference>